<dbReference type="FunFam" id="2.60.120.260:FF:000158">
    <property type="entry name" value="Protein CBG16940"/>
    <property type="match status" value="1"/>
</dbReference>
<dbReference type="PANTHER" id="PTHR12911:SF2">
    <property type="entry name" value="SUN DOMAIN-CONTAINING PROTEIN 1"/>
    <property type="match status" value="1"/>
</dbReference>
<evidence type="ECO:0000256" key="5">
    <source>
        <dbReference type="SAM" id="MobiDB-lite"/>
    </source>
</evidence>
<dbReference type="GO" id="GO:0034993">
    <property type="term" value="C:meiotic nuclear membrane microtubule tethering complex"/>
    <property type="evidence" value="ECO:0007669"/>
    <property type="project" value="TreeGrafter"/>
</dbReference>
<evidence type="ECO:0000256" key="1">
    <source>
        <dbReference type="ARBA" id="ARBA00004370"/>
    </source>
</evidence>
<dbReference type="Proteomes" id="UP000230233">
    <property type="component" value="Chromosome IV"/>
</dbReference>
<evidence type="ECO:0000256" key="4">
    <source>
        <dbReference type="ARBA" id="ARBA00023136"/>
    </source>
</evidence>
<dbReference type="EMBL" id="PDUG01000004">
    <property type="protein sequence ID" value="PIC35827.1"/>
    <property type="molecule type" value="Genomic_DNA"/>
</dbReference>
<feature type="region of interest" description="Disordered" evidence="5">
    <location>
        <begin position="91"/>
        <end position="111"/>
    </location>
</feature>
<reference evidence="8" key="1">
    <citation type="submission" date="2017-10" db="EMBL/GenBank/DDBJ databases">
        <title>Rapid genome shrinkage in a self-fertile nematode reveals novel sperm competition proteins.</title>
        <authorList>
            <person name="Yin D."/>
            <person name="Schwarz E.M."/>
            <person name="Thomas C.G."/>
            <person name="Felde R.L."/>
            <person name="Korf I.F."/>
            <person name="Cutter A.D."/>
            <person name="Schartner C.M."/>
            <person name="Ralston E.J."/>
            <person name="Meyer B.J."/>
            <person name="Haag E.S."/>
        </authorList>
    </citation>
    <scope>NUCLEOTIDE SEQUENCE [LARGE SCALE GENOMIC DNA]</scope>
    <source>
        <strain evidence="8">JU1422</strain>
    </source>
</reference>
<accession>A0A2G5U8J4</accession>
<evidence type="ECO:0000313" key="8">
    <source>
        <dbReference type="Proteomes" id="UP000230233"/>
    </source>
</evidence>
<dbReference type="GO" id="GO:0043495">
    <property type="term" value="F:protein-membrane adaptor activity"/>
    <property type="evidence" value="ECO:0007669"/>
    <property type="project" value="TreeGrafter"/>
</dbReference>
<dbReference type="InterPro" id="IPR012919">
    <property type="entry name" value="SUN_dom"/>
</dbReference>
<comment type="caution">
    <text evidence="7">The sequence shown here is derived from an EMBL/GenBank/DDBJ whole genome shotgun (WGS) entry which is preliminary data.</text>
</comment>
<dbReference type="Gene3D" id="2.60.120.260">
    <property type="entry name" value="Galactose-binding domain-like"/>
    <property type="match status" value="1"/>
</dbReference>
<dbReference type="STRING" id="1611254.A0A2G5U8J4"/>
<gene>
    <name evidence="7" type="primary">Cnig_chr_IV.g15057</name>
    <name evidence="7" type="ORF">B9Z55_015057</name>
</gene>
<keyword evidence="3" id="KW-1133">Transmembrane helix</keyword>
<feature type="domain" description="SUN" evidence="6">
    <location>
        <begin position="139"/>
        <end position="325"/>
    </location>
</feature>
<keyword evidence="2" id="KW-0812">Transmembrane</keyword>
<dbReference type="Pfam" id="PF07738">
    <property type="entry name" value="Sad1_UNC"/>
    <property type="match status" value="1"/>
</dbReference>
<keyword evidence="8" id="KW-1185">Reference proteome</keyword>
<feature type="region of interest" description="Disordered" evidence="5">
    <location>
        <begin position="121"/>
        <end position="140"/>
    </location>
</feature>
<evidence type="ECO:0000259" key="6">
    <source>
        <dbReference type="PROSITE" id="PS51469"/>
    </source>
</evidence>
<sequence length="400" mass="45821">MCLLLPIDNKNMLPTTHSGNPKEKAVEIGESKKKTKWYQRYNNHKRRYMTVEYLYLISLVLILYRLQTLSDQNHRILKMVNSMQSQFGSVERNSESLVSGKPNQDRSKFDNIEPLEPSIANVPKNMKFPKHDSTDKVKPINPQVKQTTSSYAESTLKVPIQDERFNAADSLKGATVDVLRTSSSSLNPVDGHDQTHLVLLDRVHSQYKAWCTNAETPILTINLAEFIKPTSVSFQHSKFNGTIPNGAPKTYDVVACLDFHCEKLKPLVANCKYSNRESNETEQMCNISSHLDDPSIGKIQFRFRENYGNTKTTCVQFVRVYGETKTPAKAESEAVCTKMRWYYHNSYPKHIVTRQSCDKLYDNNCCSECPECCQECLTLLMREQLFIRKQVLKTVPKLQG</sequence>
<feature type="compositionally biased region" description="Basic and acidic residues" evidence="5">
    <location>
        <begin position="129"/>
        <end position="138"/>
    </location>
</feature>
<name>A0A2G5U8J4_9PELO</name>
<comment type="subcellular location">
    <subcellularLocation>
        <location evidence="1">Membrane</location>
    </subcellularLocation>
</comment>
<dbReference type="OrthoDB" id="342281at2759"/>
<dbReference type="PROSITE" id="PS51469">
    <property type="entry name" value="SUN"/>
    <property type="match status" value="1"/>
</dbReference>
<evidence type="ECO:0000313" key="7">
    <source>
        <dbReference type="EMBL" id="PIC35827.1"/>
    </source>
</evidence>
<dbReference type="InterPro" id="IPR045119">
    <property type="entry name" value="SUN1-5"/>
</dbReference>
<evidence type="ECO:0000256" key="3">
    <source>
        <dbReference type="ARBA" id="ARBA00022989"/>
    </source>
</evidence>
<protein>
    <recommendedName>
        <fullName evidence="6">SUN domain-containing protein</fullName>
    </recommendedName>
</protein>
<evidence type="ECO:0000256" key="2">
    <source>
        <dbReference type="ARBA" id="ARBA00022692"/>
    </source>
</evidence>
<dbReference type="PANTHER" id="PTHR12911">
    <property type="entry name" value="SAD1/UNC-84-LIKE PROTEIN-RELATED"/>
    <property type="match status" value="1"/>
</dbReference>
<keyword evidence="4" id="KW-0472">Membrane</keyword>
<dbReference type="AlphaFoldDB" id="A0A2G5U8J4"/>
<proteinExistence type="predicted"/>
<organism evidence="7 8">
    <name type="scientific">Caenorhabditis nigoni</name>
    <dbReference type="NCBI Taxonomy" id="1611254"/>
    <lineage>
        <taxon>Eukaryota</taxon>
        <taxon>Metazoa</taxon>
        <taxon>Ecdysozoa</taxon>
        <taxon>Nematoda</taxon>
        <taxon>Chromadorea</taxon>
        <taxon>Rhabditida</taxon>
        <taxon>Rhabditina</taxon>
        <taxon>Rhabditomorpha</taxon>
        <taxon>Rhabditoidea</taxon>
        <taxon>Rhabditidae</taxon>
        <taxon>Peloderinae</taxon>
        <taxon>Caenorhabditis</taxon>
    </lineage>
</organism>